<sequence length="72" mass="7772">EVGTGNTVALSIFPSIDQSFVGKNYPKGSKITVKEPRLIQAERSLVFVEVNNPLCIETVSLSLPTAADLIVR</sequence>
<organism evidence="1 2">
    <name type="scientific">Taxus chinensis</name>
    <name type="common">Chinese yew</name>
    <name type="synonym">Taxus wallichiana var. chinensis</name>
    <dbReference type="NCBI Taxonomy" id="29808"/>
    <lineage>
        <taxon>Eukaryota</taxon>
        <taxon>Viridiplantae</taxon>
        <taxon>Streptophyta</taxon>
        <taxon>Embryophyta</taxon>
        <taxon>Tracheophyta</taxon>
        <taxon>Spermatophyta</taxon>
        <taxon>Pinopsida</taxon>
        <taxon>Pinidae</taxon>
        <taxon>Conifers II</taxon>
        <taxon>Cupressales</taxon>
        <taxon>Taxaceae</taxon>
        <taxon>Taxus</taxon>
    </lineage>
</organism>
<feature type="non-terminal residue" evidence="1">
    <location>
        <position position="72"/>
    </location>
</feature>
<evidence type="ECO:0000313" key="1">
    <source>
        <dbReference type="EMBL" id="KAH9310896.1"/>
    </source>
</evidence>
<gene>
    <name evidence="1" type="ORF">KI387_025931</name>
</gene>
<keyword evidence="2" id="KW-1185">Reference proteome</keyword>
<proteinExistence type="predicted"/>
<name>A0AA38KZM9_TAXCH</name>
<dbReference type="Proteomes" id="UP000824469">
    <property type="component" value="Unassembled WGS sequence"/>
</dbReference>
<accession>A0AA38KZM9</accession>
<dbReference type="AlphaFoldDB" id="A0AA38KZM9"/>
<comment type="caution">
    <text evidence="1">The sequence shown here is derived from an EMBL/GenBank/DDBJ whole genome shotgun (WGS) entry which is preliminary data.</text>
</comment>
<dbReference type="EMBL" id="JAHRHJ020000006">
    <property type="protein sequence ID" value="KAH9310896.1"/>
    <property type="molecule type" value="Genomic_DNA"/>
</dbReference>
<feature type="non-terminal residue" evidence="1">
    <location>
        <position position="1"/>
    </location>
</feature>
<reference evidence="1 2" key="1">
    <citation type="journal article" date="2021" name="Nat. Plants">
        <title>The Taxus genome provides insights into paclitaxel biosynthesis.</title>
        <authorList>
            <person name="Xiong X."/>
            <person name="Gou J."/>
            <person name="Liao Q."/>
            <person name="Li Y."/>
            <person name="Zhou Q."/>
            <person name="Bi G."/>
            <person name="Li C."/>
            <person name="Du R."/>
            <person name="Wang X."/>
            <person name="Sun T."/>
            <person name="Guo L."/>
            <person name="Liang H."/>
            <person name="Lu P."/>
            <person name="Wu Y."/>
            <person name="Zhang Z."/>
            <person name="Ro D.K."/>
            <person name="Shang Y."/>
            <person name="Huang S."/>
            <person name="Yan J."/>
        </authorList>
    </citation>
    <scope>NUCLEOTIDE SEQUENCE [LARGE SCALE GENOMIC DNA]</scope>
    <source>
        <strain evidence="1">Ta-2019</strain>
    </source>
</reference>
<evidence type="ECO:0000313" key="2">
    <source>
        <dbReference type="Proteomes" id="UP000824469"/>
    </source>
</evidence>
<protein>
    <submittedName>
        <fullName evidence="1">Uncharacterized protein</fullName>
    </submittedName>
</protein>